<evidence type="ECO:0000313" key="3">
    <source>
        <dbReference type="Proteomes" id="UP000669179"/>
    </source>
</evidence>
<sequence length="604" mass="64067">MSFGEPACPVCGLRPAAGAVCGACGWVMVTDWTSGKADRAAFDRRLSEHRMRLDLRAAALVGRAALPYVRGTPGEDAWRQACEEQARGRVTAEHELAAALRGMGEYLAVIEAGPDGVGTLFIQARDLDTAAPLRLRQDVPWREIAPILATGADELRFQLAGGLHRVDRTQLAVSMERALIGVVERVHPETPTVFVCTAPGWTVPEQAVTILRRLRPNARAASSSLPVAEELPAAIARQPLRATYSLILAEEGPAGTRPIAMPMFARGGFAGLEAEVDVVRGPGGADKDIALAVVIDAPPGEYREPVSVRSARLSQGASTLRAVLEGPGCVRWVEPGETGTESRSLSEMYAQTQANSVASGYAEVMCAVELGGPPDQAAMRRELVAGTLELLANDLPDRVRVAVFGYYEHSFKLGQEGRRVTDGFWLSEPAAAREAFVALPKATGGWQDDAAPLEDALGEIIERIEPGRAPRTLLVVGGRPPHPRRLGQDPDRELAQPCPRRNDWQEIHAGLRRAGMRFVAVLDKTTATATGLANSGGAAGLAADPRRAAASNGAGAADAWRALGEDHIAVLEELEPRELAATLGLVGGDAPGLPFPLKPKGDPA</sequence>
<keyword evidence="3" id="KW-1185">Reference proteome</keyword>
<dbReference type="Proteomes" id="UP000669179">
    <property type="component" value="Unassembled WGS sequence"/>
</dbReference>
<organism evidence="2 3">
    <name type="scientific">Actinomadura barringtoniae</name>
    <dbReference type="NCBI Taxonomy" id="1427535"/>
    <lineage>
        <taxon>Bacteria</taxon>
        <taxon>Bacillati</taxon>
        <taxon>Actinomycetota</taxon>
        <taxon>Actinomycetes</taxon>
        <taxon>Streptosporangiales</taxon>
        <taxon>Thermomonosporaceae</taxon>
        <taxon>Actinomadura</taxon>
    </lineage>
</organism>
<protein>
    <submittedName>
        <fullName evidence="2">Uncharacterized protein</fullName>
    </submittedName>
</protein>
<dbReference type="RefSeq" id="WP_208262618.1">
    <property type="nucleotide sequence ID" value="NZ_JAGEOJ010000026.1"/>
</dbReference>
<gene>
    <name evidence="2" type="ORF">J4573_45490</name>
</gene>
<dbReference type="AlphaFoldDB" id="A0A939PQP8"/>
<feature type="region of interest" description="Disordered" evidence="1">
    <location>
        <begin position="477"/>
        <end position="496"/>
    </location>
</feature>
<proteinExistence type="predicted"/>
<feature type="compositionally biased region" description="Basic and acidic residues" evidence="1">
    <location>
        <begin position="486"/>
        <end position="496"/>
    </location>
</feature>
<comment type="caution">
    <text evidence="2">The sequence shown here is derived from an EMBL/GenBank/DDBJ whole genome shotgun (WGS) entry which is preliminary data.</text>
</comment>
<name>A0A939PQP8_9ACTN</name>
<evidence type="ECO:0000313" key="2">
    <source>
        <dbReference type="EMBL" id="MBO2454409.1"/>
    </source>
</evidence>
<dbReference type="EMBL" id="JAGEOJ010000026">
    <property type="protein sequence ID" value="MBO2454409.1"/>
    <property type="molecule type" value="Genomic_DNA"/>
</dbReference>
<accession>A0A939PQP8</accession>
<evidence type="ECO:0000256" key="1">
    <source>
        <dbReference type="SAM" id="MobiDB-lite"/>
    </source>
</evidence>
<reference evidence="2" key="1">
    <citation type="submission" date="2021-03" db="EMBL/GenBank/DDBJ databases">
        <authorList>
            <person name="Kanchanasin P."/>
            <person name="Saeng-In P."/>
            <person name="Phongsopitanun W."/>
            <person name="Yuki M."/>
            <person name="Kudo T."/>
            <person name="Ohkuma M."/>
            <person name="Tanasupawat S."/>
        </authorList>
    </citation>
    <scope>NUCLEOTIDE SEQUENCE</scope>
    <source>
        <strain evidence="2">GKU 128</strain>
    </source>
</reference>